<evidence type="ECO:0000256" key="3">
    <source>
        <dbReference type="ARBA" id="ARBA00022475"/>
    </source>
</evidence>
<dbReference type="AlphaFoldDB" id="A0A1I7C2T7"/>
<evidence type="ECO:0000313" key="11">
    <source>
        <dbReference type="Proteomes" id="UP000199546"/>
    </source>
</evidence>
<dbReference type="PANTHER" id="PTHR11795">
    <property type="entry name" value="BRANCHED-CHAIN AMINO ACID TRANSPORT SYSTEM PERMEASE PROTEIN LIVH"/>
    <property type="match status" value="1"/>
</dbReference>
<feature type="transmembrane region" description="Helical" evidence="9">
    <location>
        <begin position="92"/>
        <end position="111"/>
    </location>
</feature>
<comment type="subcellular location">
    <subcellularLocation>
        <location evidence="1">Cell membrane</location>
        <topology evidence="1">Multi-pass membrane protein</topology>
    </subcellularLocation>
</comment>
<dbReference type="GO" id="GO:0006865">
    <property type="term" value="P:amino acid transport"/>
    <property type="evidence" value="ECO:0007669"/>
    <property type="project" value="UniProtKB-KW"/>
</dbReference>
<dbReference type="PANTHER" id="PTHR11795:SF445">
    <property type="entry name" value="AMINO ACID ABC TRANSPORTER PERMEASE PROTEIN"/>
    <property type="match status" value="1"/>
</dbReference>
<feature type="transmembrane region" description="Helical" evidence="9">
    <location>
        <begin position="269"/>
        <end position="288"/>
    </location>
</feature>
<dbReference type="RefSeq" id="WP_093582230.1">
    <property type="nucleotide sequence ID" value="NZ_FPBA01000017.1"/>
</dbReference>
<dbReference type="Pfam" id="PF02653">
    <property type="entry name" value="BPD_transp_2"/>
    <property type="match status" value="1"/>
</dbReference>
<evidence type="ECO:0000256" key="4">
    <source>
        <dbReference type="ARBA" id="ARBA00022692"/>
    </source>
</evidence>
<keyword evidence="11" id="KW-1185">Reference proteome</keyword>
<feature type="transmembrane region" description="Helical" evidence="9">
    <location>
        <begin position="143"/>
        <end position="162"/>
    </location>
</feature>
<protein>
    <submittedName>
        <fullName evidence="10">Branched-chain amino acid transport system permease protein</fullName>
    </submittedName>
</protein>
<gene>
    <name evidence="10" type="ORF">SAMN05660657_04002</name>
</gene>
<accession>A0A1I7C2T7</accession>
<evidence type="ECO:0000256" key="2">
    <source>
        <dbReference type="ARBA" id="ARBA00022448"/>
    </source>
</evidence>
<dbReference type="InterPro" id="IPR001851">
    <property type="entry name" value="ABC_transp_permease"/>
</dbReference>
<sequence length="295" mass="30881">MQDLVSVVTLGSVYLLFALGMSITWGTIDILNFAHGSVFMFSAFSASLVLEQTTLGLVPVLLIGVAVGALLSVLIQVLAFEQILRRAKDRRSAEMQILIGGIGVAIIPLAIAQHHTQSNPFGLNASSFTVESLSLGGLRVTNIQVLTVVLALALWAAAAVWLQRSRQGLALRAIGVDAQTAALMGVDRRRLALVTMAVSGAMAGLSGVLFTYSLGAITAESGDTLLVKAFACIILGGVGSMLGVAFGAYLLAAAEVVILTQTNGSWVEAVSFGLIFLVLLVRPAGVFGRKEVRRT</sequence>
<evidence type="ECO:0000313" key="10">
    <source>
        <dbReference type="EMBL" id="SFT93688.1"/>
    </source>
</evidence>
<organism evidence="10 11">
    <name type="scientific">Geodermatophilus amargosae</name>
    <dbReference type="NCBI Taxonomy" id="1296565"/>
    <lineage>
        <taxon>Bacteria</taxon>
        <taxon>Bacillati</taxon>
        <taxon>Actinomycetota</taxon>
        <taxon>Actinomycetes</taxon>
        <taxon>Geodermatophilales</taxon>
        <taxon>Geodermatophilaceae</taxon>
        <taxon>Geodermatophilus</taxon>
    </lineage>
</organism>
<keyword evidence="6 9" id="KW-1133">Transmembrane helix</keyword>
<keyword evidence="7 9" id="KW-0472">Membrane</keyword>
<keyword evidence="3" id="KW-1003">Cell membrane</keyword>
<evidence type="ECO:0000256" key="9">
    <source>
        <dbReference type="SAM" id="Phobius"/>
    </source>
</evidence>
<keyword evidence="2" id="KW-0813">Transport</keyword>
<dbReference type="GO" id="GO:0022857">
    <property type="term" value="F:transmembrane transporter activity"/>
    <property type="evidence" value="ECO:0007669"/>
    <property type="project" value="InterPro"/>
</dbReference>
<dbReference type="STRING" id="1296565.SAMN05660657_04002"/>
<dbReference type="OrthoDB" id="9807115at2"/>
<feature type="transmembrane region" description="Helical" evidence="9">
    <location>
        <begin position="56"/>
        <end position="80"/>
    </location>
</feature>
<dbReference type="InterPro" id="IPR052157">
    <property type="entry name" value="BCAA_transport_permease"/>
</dbReference>
<dbReference type="Proteomes" id="UP000199546">
    <property type="component" value="Unassembled WGS sequence"/>
</dbReference>
<reference evidence="11" key="1">
    <citation type="submission" date="2016-10" db="EMBL/GenBank/DDBJ databases">
        <authorList>
            <person name="Varghese N."/>
            <person name="Submissions S."/>
        </authorList>
    </citation>
    <scope>NUCLEOTIDE SEQUENCE [LARGE SCALE GENOMIC DNA]</scope>
    <source>
        <strain evidence="11">DSM 46136</strain>
    </source>
</reference>
<evidence type="ECO:0000256" key="1">
    <source>
        <dbReference type="ARBA" id="ARBA00004651"/>
    </source>
</evidence>
<keyword evidence="5" id="KW-0029">Amino-acid transport</keyword>
<evidence type="ECO:0000256" key="5">
    <source>
        <dbReference type="ARBA" id="ARBA00022970"/>
    </source>
</evidence>
<dbReference type="EMBL" id="FPBA01000017">
    <property type="protein sequence ID" value="SFT93688.1"/>
    <property type="molecule type" value="Genomic_DNA"/>
</dbReference>
<evidence type="ECO:0000256" key="6">
    <source>
        <dbReference type="ARBA" id="ARBA00022989"/>
    </source>
</evidence>
<feature type="transmembrane region" description="Helical" evidence="9">
    <location>
        <begin position="225"/>
        <end position="249"/>
    </location>
</feature>
<evidence type="ECO:0000256" key="7">
    <source>
        <dbReference type="ARBA" id="ARBA00023136"/>
    </source>
</evidence>
<name>A0A1I7C2T7_9ACTN</name>
<proteinExistence type="inferred from homology"/>
<evidence type="ECO:0000256" key="8">
    <source>
        <dbReference type="ARBA" id="ARBA00037998"/>
    </source>
</evidence>
<dbReference type="CDD" id="cd06582">
    <property type="entry name" value="TM_PBP1_LivH_like"/>
    <property type="match status" value="1"/>
</dbReference>
<keyword evidence="4 9" id="KW-0812">Transmembrane</keyword>
<feature type="transmembrane region" description="Helical" evidence="9">
    <location>
        <begin position="192"/>
        <end position="213"/>
    </location>
</feature>
<dbReference type="GO" id="GO:0005886">
    <property type="term" value="C:plasma membrane"/>
    <property type="evidence" value="ECO:0007669"/>
    <property type="project" value="UniProtKB-SubCell"/>
</dbReference>
<comment type="similarity">
    <text evidence="8">Belongs to the binding-protein-dependent transport system permease family. LivHM subfamily.</text>
</comment>